<dbReference type="PANTHER" id="PTHR23065">
    <property type="entry name" value="PROLINE-SERINE-THREONINE PHOSPHATASE INTERACTING PROTEIN 1"/>
    <property type="match status" value="1"/>
</dbReference>
<comment type="caution">
    <text evidence="8">The sequence shown here is derived from an EMBL/GenBank/DDBJ whole genome shotgun (WGS) entry which is preliminary data.</text>
</comment>
<dbReference type="GO" id="GO:0030036">
    <property type="term" value="P:actin cytoskeleton organization"/>
    <property type="evidence" value="ECO:0007669"/>
    <property type="project" value="UniProtKB-ARBA"/>
</dbReference>
<reference evidence="8 9" key="1">
    <citation type="submission" date="2020-12" db="EMBL/GenBank/DDBJ databases">
        <title>Metabolic potential, ecology and presence of endohyphal bacteria is reflected in genomic diversity of Mucoromycotina.</title>
        <authorList>
            <person name="Muszewska A."/>
            <person name="Okrasinska A."/>
            <person name="Steczkiewicz K."/>
            <person name="Drgas O."/>
            <person name="Orlowska M."/>
            <person name="Perlinska-Lenart U."/>
            <person name="Aleksandrzak-Piekarczyk T."/>
            <person name="Szatraj K."/>
            <person name="Zielenkiewicz U."/>
            <person name="Pilsyk S."/>
            <person name="Malc E."/>
            <person name="Mieczkowski P."/>
            <person name="Kruszewska J.S."/>
            <person name="Biernat P."/>
            <person name="Pawlowska J."/>
        </authorList>
    </citation>
    <scope>NUCLEOTIDE SEQUENCE [LARGE SCALE GENOMIC DNA]</scope>
    <source>
        <strain evidence="8 9">CBS 142.35</strain>
    </source>
</reference>
<gene>
    <name evidence="8" type="ORF">INT45_003501</name>
</gene>
<evidence type="ECO:0000256" key="1">
    <source>
        <dbReference type="ARBA" id="ARBA00004496"/>
    </source>
</evidence>
<evidence type="ECO:0000259" key="7">
    <source>
        <dbReference type="PROSITE" id="PS50002"/>
    </source>
</evidence>
<keyword evidence="3" id="KW-0963">Cytoplasm</keyword>
<dbReference type="GO" id="GO:0005886">
    <property type="term" value="C:plasma membrane"/>
    <property type="evidence" value="ECO:0007669"/>
    <property type="project" value="TreeGrafter"/>
</dbReference>
<dbReference type="AlphaFoldDB" id="A0A8H7VLY1"/>
<dbReference type="SUPFAM" id="SSF103657">
    <property type="entry name" value="BAR/IMD domain-like"/>
    <property type="match status" value="1"/>
</dbReference>
<dbReference type="Pfam" id="PF00611">
    <property type="entry name" value="FCH"/>
    <property type="match status" value="1"/>
</dbReference>
<dbReference type="InterPro" id="IPR027267">
    <property type="entry name" value="AH/BAR_dom_sf"/>
</dbReference>
<dbReference type="Proteomes" id="UP000646827">
    <property type="component" value="Unassembled WGS sequence"/>
</dbReference>
<feature type="compositionally biased region" description="Polar residues" evidence="6">
    <location>
        <begin position="511"/>
        <end position="521"/>
    </location>
</feature>
<dbReference type="GO" id="GO:0030864">
    <property type="term" value="C:cortical actin cytoskeleton"/>
    <property type="evidence" value="ECO:0007669"/>
    <property type="project" value="UniProtKB-ARBA"/>
</dbReference>
<feature type="compositionally biased region" description="Pro residues" evidence="6">
    <location>
        <begin position="425"/>
        <end position="441"/>
    </location>
</feature>
<evidence type="ECO:0000256" key="3">
    <source>
        <dbReference type="ARBA" id="ARBA00022490"/>
    </source>
</evidence>
<dbReference type="PROSITE" id="PS50002">
    <property type="entry name" value="SH3"/>
    <property type="match status" value="1"/>
</dbReference>
<feature type="compositionally biased region" description="Basic and acidic residues" evidence="6">
    <location>
        <begin position="392"/>
        <end position="404"/>
    </location>
</feature>
<evidence type="ECO:0000256" key="6">
    <source>
        <dbReference type="SAM" id="MobiDB-lite"/>
    </source>
</evidence>
<dbReference type="SMART" id="SM00055">
    <property type="entry name" value="FCH"/>
    <property type="match status" value="1"/>
</dbReference>
<dbReference type="OrthoDB" id="19092at2759"/>
<keyword evidence="2 5" id="KW-0728">SH3 domain</keyword>
<feature type="compositionally biased region" description="Polar residues" evidence="6">
    <location>
        <begin position="349"/>
        <end position="359"/>
    </location>
</feature>
<dbReference type="InterPro" id="IPR036028">
    <property type="entry name" value="SH3-like_dom_sf"/>
</dbReference>
<name>A0A8H7VLY1_9FUNG</name>
<dbReference type="PANTHER" id="PTHR23065:SF7">
    <property type="entry name" value="NOSTRIN, ISOFORM H"/>
    <property type="match status" value="1"/>
</dbReference>
<feature type="domain" description="SH3" evidence="7">
    <location>
        <begin position="642"/>
        <end position="708"/>
    </location>
</feature>
<feature type="compositionally biased region" description="Low complexity" evidence="6">
    <location>
        <begin position="442"/>
        <end position="465"/>
    </location>
</feature>
<dbReference type="InterPro" id="IPR001452">
    <property type="entry name" value="SH3_domain"/>
</dbReference>
<keyword evidence="4" id="KW-0597">Phosphoprotein</keyword>
<evidence type="ECO:0000313" key="8">
    <source>
        <dbReference type="EMBL" id="KAG2223777.1"/>
    </source>
</evidence>
<dbReference type="PRINTS" id="PR00452">
    <property type="entry name" value="SH3DOMAIN"/>
</dbReference>
<sequence length="708" mass="79508">MPPNSATTVDSYPSMLSLEDHFWACDKQGMDKLVSTIKNSYKSLDDILELYNQRALLEREYGQKLMGLNKLKPDDDDVDDVDRKTTHTPLTNEAVKVVYQEVNKSAQSHIDMANRLEQEVAIPLKEWISTHRHDLNTLVDSLNTIYDDRQEKLKQLLFVRDQYQVQNGKRSSSISNYQHIVDAADKSVQEWNIAWKKACQDEWSENIRSQLESCTIEEELAHCIEKYSTGSTTAPTTSDYVEFFAKTFKRESMFNKRLPPRPRTMSSTAATITNKPNEIANCSSINNNNNSHKYSSMGVSRKPVATNDAGLDALLKKFESTTLAKNHNNSSETSRSSNNIVQKKRDNNGHSPVDSTIKPNDSHYPLVQNQLPTDTQQKRPSSVVPPHSVTHRKQEQTKKRESRPPLEPIQTQQHRSEKQVLAQQPLPPPQQPPKSPRPQARPAPQMNPSVSSSTDINNSNNIDNVLRQPPRSPIMPSPQMAPACAMNIPHSTAPAMSSSAPSQPLSALPTQQYQPQQSNMMPLQPPTSPMMMASSAPHSPIMTPLQNSPALQPISSPMMPPTSPGLGHTPQPYSSYPVPTSPMIPPHSPIIPTLNNNNAAWAASANSNSYNNYYNQSPLMSATPRPSTTYADDQQMLPDGRPIMFWVRAKYDYLMNENTEISFKRGSLLAVIGMSQDDGWWNAVKWDEAWHRPREQGCIPSNYVEVLR</sequence>
<evidence type="ECO:0000313" key="9">
    <source>
        <dbReference type="Proteomes" id="UP000646827"/>
    </source>
</evidence>
<keyword evidence="9" id="KW-1185">Reference proteome</keyword>
<dbReference type="Pfam" id="PF00018">
    <property type="entry name" value="SH3_1"/>
    <property type="match status" value="1"/>
</dbReference>
<feature type="region of interest" description="Disordered" evidence="6">
    <location>
        <begin position="322"/>
        <end position="531"/>
    </location>
</feature>
<evidence type="ECO:0000256" key="2">
    <source>
        <dbReference type="ARBA" id="ARBA00022443"/>
    </source>
</evidence>
<feature type="compositionally biased region" description="Low complexity" evidence="6">
    <location>
        <begin position="491"/>
        <end position="510"/>
    </location>
</feature>
<proteinExistence type="predicted"/>
<dbReference type="SUPFAM" id="SSF50044">
    <property type="entry name" value="SH3-domain"/>
    <property type="match status" value="1"/>
</dbReference>
<organism evidence="8 9">
    <name type="scientific">Circinella minor</name>
    <dbReference type="NCBI Taxonomy" id="1195481"/>
    <lineage>
        <taxon>Eukaryota</taxon>
        <taxon>Fungi</taxon>
        <taxon>Fungi incertae sedis</taxon>
        <taxon>Mucoromycota</taxon>
        <taxon>Mucoromycotina</taxon>
        <taxon>Mucoromycetes</taxon>
        <taxon>Mucorales</taxon>
        <taxon>Lichtheimiaceae</taxon>
        <taxon>Circinella</taxon>
    </lineage>
</organism>
<dbReference type="SMART" id="SM00326">
    <property type="entry name" value="SH3"/>
    <property type="match status" value="1"/>
</dbReference>
<dbReference type="Gene3D" id="2.30.30.40">
    <property type="entry name" value="SH3 Domains"/>
    <property type="match status" value="1"/>
</dbReference>
<dbReference type="EMBL" id="JAEPRB010000055">
    <property type="protein sequence ID" value="KAG2223777.1"/>
    <property type="molecule type" value="Genomic_DNA"/>
</dbReference>
<feature type="compositionally biased region" description="Low complexity" evidence="6">
    <location>
        <begin position="326"/>
        <end position="339"/>
    </location>
</feature>
<protein>
    <recommendedName>
        <fullName evidence="7">SH3 domain-containing protein</fullName>
    </recommendedName>
</protein>
<accession>A0A8H7VLY1</accession>
<dbReference type="GO" id="GO:0032153">
    <property type="term" value="C:cell division site"/>
    <property type="evidence" value="ECO:0007669"/>
    <property type="project" value="TreeGrafter"/>
</dbReference>
<comment type="subcellular location">
    <subcellularLocation>
        <location evidence="1">Cytoplasm</location>
    </subcellularLocation>
</comment>
<dbReference type="Gene3D" id="1.20.1270.60">
    <property type="entry name" value="Arfaptin homology (AH) domain/BAR domain"/>
    <property type="match status" value="1"/>
</dbReference>
<evidence type="ECO:0000256" key="5">
    <source>
        <dbReference type="PROSITE-ProRule" id="PRU00192"/>
    </source>
</evidence>
<feature type="compositionally biased region" description="Polar residues" evidence="6">
    <location>
        <begin position="367"/>
        <end position="380"/>
    </location>
</feature>
<evidence type="ECO:0000256" key="4">
    <source>
        <dbReference type="ARBA" id="ARBA00022553"/>
    </source>
</evidence>
<dbReference type="InterPro" id="IPR001060">
    <property type="entry name" value="FCH_dom"/>
</dbReference>